<dbReference type="KEGG" id="chh:A0O34_05900"/>
<dbReference type="Proteomes" id="UP000077824">
    <property type="component" value="Chromosome"/>
</dbReference>
<proteinExistence type="predicted"/>
<dbReference type="GO" id="GO:0004252">
    <property type="term" value="F:serine-type endopeptidase activity"/>
    <property type="evidence" value="ECO:0007669"/>
    <property type="project" value="UniProtKB-EC"/>
</dbReference>
<dbReference type="SUPFAM" id="SSF50993">
    <property type="entry name" value="Peptidase/esterase 'gauge' domain"/>
    <property type="match status" value="1"/>
</dbReference>
<dbReference type="Pfam" id="PF00326">
    <property type="entry name" value="Peptidase_S9"/>
    <property type="match status" value="1"/>
</dbReference>
<evidence type="ECO:0000313" key="8">
    <source>
        <dbReference type="EMBL" id="ANF50070.1"/>
    </source>
</evidence>
<dbReference type="PANTHER" id="PTHR42881">
    <property type="entry name" value="PROLYL ENDOPEPTIDASE"/>
    <property type="match status" value="1"/>
</dbReference>
<dbReference type="PRINTS" id="PR00862">
    <property type="entry name" value="PROLIGOPTASE"/>
</dbReference>
<evidence type="ECO:0000256" key="1">
    <source>
        <dbReference type="ARBA" id="ARBA00001070"/>
    </source>
</evidence>
<dbReference type="InterPro" id="IPR001375">
    <property type="entry name" value="Peptidase_S9_cat"/>
</dbReference>
<dbReference type="RefSeq" id="WP_066752417.1">
    <property type="nucleotide sequence ID" value="NZ_CP015199.1"/>
</dbReference>
<keyword evidence="3" id="KW-0645">Protease</keyword>
<name>A0A172XT60_9FLAO</name>
<dbReference type="EMBL" id="CP015199">
    <property type="protein sequence ID" value="ANF50070.1"/>
    <property type="molecule type" value="Genomic_DNA"/>
</dbReference>
<dbReference type="GO" id="GO:0070012">
    <property type="term" value="F:oligopeptidase activity"/>
    <property type="evidence" value="ECO:0007669"/>
    <property type="project" value="TreeGrafter"/>
</dbReference>
<feature type="domain" description="Peptidase S9A N-terminal" evidence="7">
    <location>
        <begin position="30"/>
        <end position="439"/>
    </location>
</feature>
<evidence type="ECO:0000256" key="5">
    <source>
        <dbReference type="ARBA" id="ARBA00022825"/>
    </source>
</evidence>
<dbReference type="STRING" id="1685010.A0O34_05900"/>
<dbReference type="SUPFAM" id="SSF53474">
    <property type="entry name" value="alpha/beta-Hydrolases"/>
    <property type="match status" value="1"/>
</dbReference>
<dbReference type="PANTHER" id="PTHR42881:SF2">
    <property type="entry name" value="PROLYL ENDOPEPTIDASE"/>
    <property type="match status" value="1"/>
</dbReference>
<evidence type="ECO:0000256" key="3">
    <source>
        <dbReference type="ARBA" id="ARBA00022670"/>
    </source>
</evidence>
<dbReference type="InterPro" id="IPR051167">
    <property type="entry name" value="Prolyl_oligopep/macrocyclase"/>
</dbReference>
<dbReference type="GO" id="GO:0005829">
    <property type="term" value="C:cytosol"/>
    <property type="evidence" value="ECO:0007669"/>
    <property type="project" value="TreeGrafter"/>
</dbReference>
<dbReference type="InterPro" id="IPR029058">
    <property type="entry name" value="AB_hydrolase_fold"/>
</dbReference>
<protein>
    <recommendedName>
        <fullName evidence="2">prolyl oligopeptidase</fullName>
        <ecNumber evidence="2">3.4.21.26</ecNumber>
    </recommendedName>
</protein>
<dbReference type="AlphaFoldDB" id="A0A172XT60"/>
<sequence length="731" mass="82610">MKGKIFIITFFFTVFLQAQKTNLAPSVPITEEYFGITTTDNYRNLEDLNNSSTKEWMKSQTDYTSSTLRKISNWDNYLNLRTELDKKQGYSVSDLKITSSDKYFYLKIKAGEKIAKIYYREGFAGKEELLYDPSNFVSANTSKTSNHHEFVINVISPTWDGSRLAISLSEKGKEISEVIIMEVKSKMVHPEIITQLNPSAIGGIKWLGDNSGFFYVYYPDVNIKSPLFAKNTQTVLYKIGENPNKRNVIFSSLNNPDLKITKDEYPSILTYDPNDKYYIGILVDAEDFRKTFIINKKDLLSGKRNWKPLYNKDSKVFFLRVVDNEIYFLSGLNSSNYKLCKTNLTNPNFNNPKVLVPEKKDEVIKGYSITKDGIYYNTTKNGVEAKLYVLKDHKEIPIKLPFVSGNIDLSSKGTNFSDIWVKCSGWANAEQRYKYALSKNIFTQENLAPILEYPDFKDIIVEEITVKSYDGTEVPLSLIYNKNLKRNGSAPVLMQCYGAFGESYYPFFAISYLSWASQGGIIAVPHVRGGGEKGEQWHVDGKKLKKPNSWKDLIACTEYLINEKYTSTKKIAVWGASAGGILVGRAITERPDLFGAAIVESGVLNPLRVEKSGNGGTSIKEYGDPNDSIEFKGLLEMDAYQHIKKGVQYPAMLICAGINDPRVSPWQSSKFSAKALESSTSDKPILLNINYEGGHGGDVTVLKRYTSLSEIFAFAFWQLGHPSYQPKENIK</sequence>
<dbReference type="EC" id="3.4.21.26" evidence="2"/>
<gene>
    <name evidence="8" type="ORF">A0O34_05900</name>
</gene>
<reference evidence="8 9" key="1">
    <citation type="submission" date="2016-04" db="EMBL/GenBank/DDBJ databases">
        <title>Complete Genome Sequence of Chryseobacterium sp. IHBB 10212.</title>
        <authorList>
            <person name="Pal M."/>
            <person name="Swarnkar M.K."/>
            <person name="Kaushal K."/>
            <person name="Chhibber S."/>
            <person name="Singh A.K."/>
            <person name="Gulati A."/>
        </authorList>
    </citation>
    <scope>NUCLEOTIDE SEQUENCE [LARGE SCALE GENOMIC DNA]</scope>
    <source>
        <strain evidence="8 9">IHBB 10212</strain>
    </source>
</reference>
<keyword evidence="9" id="KW-1185">Reference proteome</keyword>
<evidence type="ECO:0000259" key="6">
    <source>
        <dbReference type="Pfam" id="PF00326"/>
    </source>
</evidence>
<evidence type="ECO:0000256" key="2">
    <source>
        <dbReference type="ARBA" id="ARBA00011897"/>
    </source>
</evidence>
<evidence type="ECO:0000313" key="9">
    <source>
        <dbReference type="Proteomes" id="UP000077824"/>
    </source>
</evidence>
<dbReference type="Pfam" id="PF02897">
    <property type="entry name" value="Peptidase_S9_N"/>
    <property type="match status" value="1"/>
</dbReference>
<accession>A0A172XT60</accession>
<evidence type="ECO:0000256" key="4">
    <source>
        <dbReference type="ARBA" id="ARBA00022801"/>
    </source>
</evidence>
<dbReference type="InterPro" id="IPR023302">
    <property type="entry name" value="Pept_S9A_N"/>
</dbReference>
<dbReference type="InterPro" id="IPR002470">
    <property type="entry name" value="Peptidase_S9A"/>
</dbReference>
<keyword evidence="5" id="KW-0720">Serine protease</keyword>
<dbReference type="OrthoDB" id="9801421at2"/>
<organism evidence="8 9">
    <name type="scientific">Chryseobacterium glaciei</name>
    <dbReference type="NCBI Taxonomy" id="1685010"/>
    <lineage>
        <taxon>Bacteria</taxon>
        <taxon>Pseudomonadati</taxon>
        <taxon>Bacteroidota</taxon>
        <taxon>Flavobacteriia</taxon>
        <taxon>Flavobacteriales</taxon>
        <taxon>Weeksellaceae</taxon>
        <taxon>Chryseobacterium group</taxon>
        <taxon>Chryseobacterium</taxon>
    </lineage>
</organism>
<comment type="catalytic activity">
    <reaction evidence="1">
        <text>Hydrolysis of Pro-|-Xaa &gt;&gt; Ala-|-Xaa in oligopeptides.</text>
        <dbReference type="EC" id="3.4.21.26"/>
    </reaction>
</comment>
<dbReference type="GO" id="GO:0006508">
    <property type="term" value="P:proteolysis"/>
    <property type="evidence" value="ECO:0007669"/>
    <property type="project" value="UniProtKB-KW"/>
</dbReference>
<dbReference type="Gene3D" id="2.130.10.120">
    <property type="entry name" value="Prolyl oligopeptidase, N-terminal domain"/>
    <property type="match status" value="1"/>
</dbReference>
<evidence type="ECO:0000259" key="7">
    <source>
        <dbReference type="Pfam" id="PF02897"/>
    </source>
</evidence>
<feature type="domain" description="Peptidase S9 prolyl oligopeptidase catalytic" evidence="6">
    <location>
        <begin position="514"/>
        <end position="720"/>
    </location>
</feature>
<dbReference type="Gene3D" id="3.40.50.1820">
    <property type="entry name" value="alpha/beta hydrolase"/>
    <property type="match status" value="1"/>
</dbReference>
<keyword evidence="4" id="KW-0378">Hydrolase</keyword>